<feature type="transmembrane region" description="Helical" evidence="1">
    <location>
        <begin position="143"/>
        <end position="166"/>
    </location>
</feature>
<dbReference type="GO" id="GO:0004177">
    <property type="term" value="F:aminopeptidase activity"/>
    <property type="evidence" value="ECO:0007669"/>
    <property type="project" value="UniProtKB-KW"/>
</dbReference>
<dbReference type="AlphaFoldDB" id="A0AAP8TTI6"/>
<evidence type="ECO:0000256" key="1">
    <source>
        <dbReference type="SAM" id="Phobius"/>
    </source>
</evidence>
<keyword evidence="1" id="KW-0472">Membrane</keyword>
<dbReference type="PANTHER" id="PTHR38457:SF1">
    <property type="entry name" value="REGULATOR ABRB-RELATED"/>
    <property type="match status" value="1"/>
</dbReference>
<dbReference type="InterPro" id="IPR017516">
    <property type="entry name" value="AbrB_dup"/>
</dbReference>
<dbReference type="PANTHER" id="PTHR38457">
    <property type="entry name" value="REGULATOR ABRB-RELATED"/>
    <property type="match status" value="1"/>
</dbReference>
<keyword evidence="3" id="KW-0031">Aminopeptidase</keyword>
<feature type="transmembrane region" description="Helical" evidence="1">
    <location>
        <begin position="216"/>
        <end position="234"/>
    </location>
</feature>
<organism evidence="3 4">
    <name type="scientific">Staphylococcus auricularis</name>
    <dbReference type="NCBI Taxonomy" id="29379"/>
    <lineage>
        <taxon>Bacteria</taxon>
        <taxon>Bacillati</taxon>
        <taxon>Bacillota</taxon>
        <taxon>Bacilli</taxon>
        <taxon>Bacillales</taxon>
        <taxon>Staphylococcaceae</taxon>
        <taxon>Staphylococcus</taxon>
    </lineage>
</organism>
<dbReference type="EMBL" id="PPQW01000019">
    <property type="protein sequence ID" value="PNZ68227.1"/>
    <property type="molecule type" value="Genomic_DNA"/>
</dbReference>
<feature type="transmembrane region" description="Helical" evidence="1">
    <location>
        <begin position="186"/>
        <end position="204"/>
    </location>
</feature>
<feature type="transmembrane region" description="Helical" evidence="1">
    <location>
        <begin position="267"/>
        <end position="292"/>
    </location>
</feature>
<reference evidence="3 4" key="1">
    <citation type="submission" date="2017-08" db="EMBL/GenBank/DDBJ databases">
        <title>Draft genome sequences of 64 type strains of genus Staph aureus.</title>
        <authorList>
            <person name="Cole K."/>
            <person name="Golubchik T."/>
            <person name="Russell J."/>
            <person name="Foster D."/>
            <person name="Llewelyn M."/>
            <person name="Wilson D."/>
            <person name="Crook D."/>
            <person name="Paul J."/>
        </authorList>
    </citation>
    <scope>NUCLEOTIDE SEQUENCE [LARGE SCALE GENOMIC DNA]</scope>
    <source>
        <strain evidence="3 4">NCTC 12101</strain>
    </source>
</reference>
<dbReference type="GO" id="GO:0010468">
    <property type="term" value="P:regulation of gene expression"/>
    <property type="evidence" value="ECO:0007669"/>
    <property type="project" value="InterPro"/>
</dbReference>
<gene>
    <name evidence="3" type="ORF">CD158_03780</name>
    <name evidence="2" type="ORF">QYH67_04045</name>
</gene>
<evidence type="ECO:0000313" key="4">
    <source>
        <dbReference type="Proteomes" id="UP000242470"/>
    </source>
</evidence>
<dbReference type="RefSeq" id="WP_059107193.1">
    <property type="nucleotide sequence ID" value="NZ_AP024589.1"/>
</dbReference>
<dbReference type="GO" id="GO:0016020">
    <property type="term" value="C:membrane"/>
    <property type="evidence" value="ECO:0007669"/>
    <property type="project" value="InterPro"/>
</dbReference>
<reference evidence="2" key="2">
    <citation type="submission" date="2023-07" db="EMBL/GenBank/DDBJ databases">
        <title>Evaluation of the beneficial properties of pineapple isolates.</title>
        <authorList>
            <person name="Adefiranye O."/>
        </authorList>
    </citation>
    <scope>NUCLEOTIDE SEQUENCE</scope>
    <source>
        <strain evidence="2">PAPLE_T1</strain>
    </source>
</reference>
<dbReference type="NCBIfam" id="TIGR03082">
    <property type="entry name" value="Gneg_AbrB_dup"/>
    <property type="match status" value="2"/>
</dbReference>
<name>A0AAP8TTI6_9STAP</name>
<accession>A0AAP8TTI6</accession>
<evidence type="ECO:0000313" key="3">
    <source>
        <dbReference type="EMBL" id="PNZ68227.1"/>
    </source>
</evidence>
<dbReference type="PIRSF" id="PIRSF038991">
    <property type="entry name" value="Protein_AbrB"/>
    <property type="match status" value="1"/>
</dbReference>
<keyword evidence="3" id="KW-0378">Hydrolase</keyword>
<dbReference type="InterPro" id="IPR007820">
    <property type="entry name" value="AbrB_fam"/>
</dbReference>
<proteinExistence type="predicted"/>
<feature type="transmembrane region" description="Helical" evidence="1">
    <location>
        <begin position="53"/>
        <end position="73"/>
    </location>
</feature>
<feature type="transmembrane region" description="Helical" evidence="1">
    <location>
        <begin position="240"/>
        <end position="260"/>
    </location>
</feature>
<dbReference type="Proteomes" id="UP000242470">
    <property type="component" value="Unassembled WGS sequence"/>
</dbReference>
<sequence>MKKHLWLNNSLLFLIAVAISLTLHFLHVLLPFMFGPIITGIICVRVLKLEVKWPSWIKLLGMILLGVQIGTTFTKSVIGDIKDDWLFIVLITVLLIVLSLLIATLFKGIARVNFQTAMLSVIPGALSQMLLMAEEDKRANLMIVSLTQTSRIIFVVILIPLISFLYSSPKEQNSAGAFVQASLTEVLSLHHVLIIGVCIALVYVLMKKIHFPTKELLAPIIVLIGWNLTTNMTFALDNYIIAAAQVLYMISIGVQIAHLLDQMKGRIAVAITLQNVLLILVTFIMVNIISYFSNHDINNLFLSAAPGGVNQIVLVAMETGGDVAMISSYHIFRIFFILFIIAPLIQFILNKMAAQRR</sequence>
<feature type="transmembrane region" description="Helical" evidence="1">
    <location>
        <begin position="12"/>
        <end position="33"/>
    </location>
</feature>
<dbReference type="Proteomes" id="UP001171687">
    <property type="component" value="Unassembled WGS sequence"/>
</dbReference>
<keyword evidence="3" id="KW-0645">Protease</keyword>
<comment type="caution">
    <text evidence="3">The sequence shown here is derived from an EMBL/GenBank/DDBJ whole genome shotgun (WGS) entry which is preliminary data.</text>
</comment>
<protein>
    <submittedName>
        <fullName evidence="2">AbrB family transcriptional regulator</fullName>
    </submittedName>
    <submittedName>
        <fullName evidence="3">Aminopeptidase</fullName>
    </submittedName>
</protein>
<evidence type="ECO:0000313" key="2">
    <source>
        <dbReference type="EMBL" id="MDN4532761.1"/>
    </source>
</evidence>
<feature type="transmembrane region" description="Helical" evidence="1">
    <location>
        <begin position="85"/>
        <end position="106"/>
    </location>
</feature>
<keyword evidence="1" id="KW-0812">Transmembrane</keyword>
<keyword evidence="1" id="KW-1133">Transmembrane helix</keyword>
<dbReference type="Pfam" id="PF05145">
    <property type="entry name" value="AbrB"/>
    <property type="match status" value="1"/>
</dbReference>
<dbReference type="EMBL" id="JAUHQC010000006">
    <property type="protein sequence ID" value="MDN4532761.1"/>
    <property type="molecule type" value="Genomic_DNA"/>
</dbReference>
<dbReference type="GeneID" id="64982050"/>
<feature type="transmembrane region" description="Helical" evidence="1">
    <location>
        <begin position="331"/>
        <end position="349"/>
    </location>
</feature>